<comment type="caution">
    <text evidence="1">The sequence shown here is derived from an EMBL/GenBank/DDBJ whole genome shotgun (WGS) entry which is preliminary data.</text>
</comment>
<dbReference type="Proteomes" id="UP000257109">
    <property type="component" value="Unassembled WGS sequence"/>
</dbReference>
<gene>
    <name evidence="1" type="ORF">CR513_39438</name>
</gene>
<name>A0A371FP82_MUCPR</name>
<reference evidence="1" key="1">
    <citation type="submission" date="2018-05" db="EMBL/GenBank/DDBJ databases">
        <title>Draft genome of Mucuna pruriens seed.</title>
        <authorList>
            <person name="Nnadi N.E."/>
            <person name="Vos R."/>
            <person name="Hasami M.H."/>
            <person name="Devisetty U.K."/>
            <person name="Aguiy J.C."/>
        </authorList>
    </citation>
    <scope>NUCLEOTIDE SEQUENCE [LARGE SCALE GENOMIC DNA]</scope>
    <source>
        <strain evidence="1">JCA_2017</strain>
    </source>
</reference>
<proteinExistence type="predicted"/>
<sequence>MVGSLSHGFSSHGRGLKGCDITVSCRIIIIGERVYNKDLFKALWIMKDMLLIDHYSSKDKTMTIGNMYAIVENDNYIPKKEDRTNLPKTFMK</sequence>
<evidence type="ECO:0000313" key="2">
    <source>
        <dbReference type="Proteomes" id="UP000257109"/>
    </source>
</evidence>
<protein>
    <submittedName>
        <fullName evidence="1">Uncharacterized protein</fullName>
    </submittedName>
</protein>
<feature type="non-terminal residue" evidence="1">
    <location>
        <position position="1"/>
    </location>
</feature>
<accession>A0A371FP82</accession>
<keyword evidence="2" id="KW-1185">Reference proteome</keyword>
<dbReference type="EMBL" id="QJKJ01008338">
    <property type="protein sequence ID" value="RDX80052.1"/>
    <property type="molecule type" value="Genomic_DNA"/>
</dbReference>
<evidence type="ECO:0000313" key="1">
    <source>
        <dbReference type="EMBL" id="RDX80052.1"/>
    </source>
</evidence>
<organism evidence="1 2">
    <name type="scientific">Mucuna pruriens</name>
    <name type="common">Velvet bean</name>
    <name type="synonym">Dolichos pruriens</name>
    <dbReference type="NCBI Taxonomy" id="157652"/>
    <lineage>
        <taxon>Eukaryota</taxon>
        <taxon>Viridiplantae</taxon>
        <taxon>Streptophyta</taxon>
        <taxon>Embryophyta</taxon>
        <taxon>Tracheophyta</taxon>
        <taxon>Spermatophyta</taxon>
        <taxon>Magnoliopsida</taxon>
        <taxon>eudicotyledons</taxon>
        <taxon>Gunneridae</taxon>
        <taxon>Pentapetalae</taxon>
        <taxon>rosids</taxon>
        <taxon>fabids</taxon>
        <taxon>Fabales</taxon>
        <taxon>Fabaceae</taxon>
        <taxon>Papilionoideae</taxon>
        <taxon>50 kb inversion clade</taxon>
        <taxon>NPAAA clade</taxon>
        <taxon>indigoferoid/millettioid clade</taxon>
        <taxon>Phaseoleae</taxon>
        <taxon>Mucuna</taxon>
    </lineage>
</organism>
<dbReference type="AlphaFoldDB" id="A0A371FP82"/>